<dbReference type="Pfam" id="PF12706">
    <property type="entry name" value="Lactamase_B_2"/>
    <property type="match status" value="1"/>
</dbReference>
<dbReference type="InterPro" id="IPR036866">
    <property type="entry name" value="RibonucZ/Hydroxyglut_hydro"/>
</dbReference>
<dbReference type="InterPro" id="IPR001279">
    <property type="entry name" value="Metallo-B-lactamas"/>
</dbReference>
<accession>A0A1H9QL76</accession>
<dbReference type="SMART" id="SM00849">
    <property type="entry name" value="Lactamase_B"/>
    <property type="match status" value="1"/>
</dbReference>
<dbReference type="SUPFAM" id="SSF56281">
    <property type="entry name" value="Metallo-hydrolase/oxidoreductase"/>
    <property type="match status" value="1"/>
</dbReference>
<feature type="domain" description="Metallo-beta-lactamase" evidence="2">
    <location>
        <begin position="18"/>
        <end position="214"/>
    </location>
</feature>
<proteinExistence type="predicted"/>
<dbReference type="Gene3D" id="3.60.15.10">
    <property type="entry name" value="Ribonuclease Z/Hydroxyacylglutathione hydrolase-like"/>
    <property type="match status" value="1"/>
</dbReference>
<dbReference type="PANTHER" id="PTHR46018:SF4">
    <property type="entry name" value="METALLO-HYDROLASE YHFI-RELATED"/>
    <property type="match status" value="1"/>
</dbReference>
<dbReference type="EMBL" id="FOHA01000002">
    <property type="protein sequence ID" value="SER60609.1"/>
    <property type="molecule type" value="Genomic_DNA"/>
</dbReference>
<gene>
    <name evidence="3" type="ORF">SAMN04488559_102121</name>
</gene>
<evidence type="ECO:0000313" key="3">
    <source>
        <dbReference type="EMBL" id="SER60609.1"/>
    </source>
</evidence>
<dbReference type="STRING" id="142588.SAMN04488559_102121"/>
<dbReference type="AlphaFoldDB" id="A0A1H9QL76"/>
<organism evidence="3 4">
    <name type="scientific">Isobaculum melis</name>
    <dbReference type="NCBI Taxonomy" id="142588"/>
    <lineage>
        <taxon>Bacteria</taxon>
        <taxon>Bacillati</taxon>
        <taxon>Bacillota</taxon>
        <taxon>Bacilli</taxon>
        <taxon>Lactobacillales</taxon>
        <taxon>Carnobacteriaceae</taxon>
        <taxon>Isobaculum</taxon>
    </lineage>
</organism>
<sequence length="248" mass="27360">MKLTILGYWGGYPFQGEGTSAYLLESAGFHLLIDCGSASLISLEEKLDSVELDAVILSHYHHDHIADVGVLQFSRLLKKVSAEEGTRKILPIYGHQESFVNFESLQMEGVSEAISYDASSVCNVGPFEITFMRTKHPVPCFAMRILEKSTQKVLVYTADSGYLAEFIPFAKDADVLLADTNFFNGMENHPVHMTSGEVGRIAHQAAVKKLILTHLPQTGSLNTLLEQAKEQAGDCVVERAEKNKIITI</sequence>
<dbReference type="CDD" id="cd07716">
    <property type="entry name" value="RNaseZ_short-form-like_MBL-fold"/>
    <property type="match status" value="1"/>
</dbReference>
<evidence type="ECO:0000259" key="2">
    <source>
        <dbReference type="SMART" id="SM00849"/>
    </source>
</evidence>
<dbReference type="OrthoDB" id="9794898at2"/>
<evidence type="ECO:0000313" key="4">
    <source>
        <dbReference type="Proteomes" id="UP000198948"/>
    </source>
</evidence>
<evidence type="ECO:0000256" key="1">
    <source>
        <dbReference type="ARBA" id="ARBA00022833"/>
    </source>
</evidence>
<protein>
    <submittedName>
        <fullName evidence="3">Ribonuclease BN, tRNA processing enzyme</fullName>
    </submittedName>
</protein>
<dbReference type="RefSeq" id="WP_092649940.1">
    <property type="nucleotide sequence ID" value="NZ_FOHA01000002.1"/>
</dbReference>
<keyword evidence="4" id="KW-1185">Reference proteome</keyword>
<dbReference type="Proteomes" id="UP000198948">
    <property type="component" value="Unassembled WGS sequence"/>
</dbReference>
<name>A0A1H9QL76_9LACT</name>
<keyword evidence="1" id="KW-0862">Zinc</keyword>
<reference evidence="3 4" key="1">
    <citation type="submission" date="2016-10" db="EMBL/GenBank/DDBJ databases">
        <authorList>
            <person name="de Groot N.N."/>
        </authorList>
    </citation>
    <scope>NUCLEOTIDE SEQUENCE [LARGE SCALE GENOMIC DNA]</scope>
    <source>
        <strain evidence="3 4">DSM 13760</strain>
    </source>
</reference>
<dbReference type="PANTHER" id="PTHR46018">
    <property type="entry name" value="ZINC PHOSPHODIESTERASE ELAC PROTEIN 1"/>
    <property type="match status" value="1"/>
</dbReference>
<dbReference type="GO" id="GO:0042781">
    <property type="term" value="F:3'-tRNA processing endoribonuclease activity"/>
    <property type="evidence" value="ECO:0007669"/>
    <property type="project" value="TreeGrafter"/>
</dbReference>